<gene>
    <name evidence="1" type="ORF">CHRIB12_LOCUS5700</name>
</gene>
<dbReference type="Proteomes" id="UP000684084">
    <property type="component" value="Unassembled WGS sequence"/>
</dbReference>
<accession>A0A915YZF6</accession>
<dbReference type="OrthoDB" id="10485058at2759"/>
<sequence>MSEKKSYKRKKVINEQKLFEKKYTNNILEAERIAINGLKEILKITINGLNEEKPSAARSDIIISSILTNKAI</sequence>
<reference evidence="1" key="1">
    <citation type="submission" date="2020-05" db="EMBL/GenBank/DDBJ databases">
        <authorList>
            <person name="Rincon C."/>
            <person name="Sanders R I."/>
            <person name="Robbins C."/>
            <person name="Chaturvedi A."/>
        </authorList>
    </citation>
    <scope>NUCLEOTIDE SEQUENCE</scope>
    <source>
        <strain evidence="1">CHB12</strain>
    </source>
</reference>
<organism evidence="1 2">
    <name type="scientific">Rhizophagus irregularis</name>
    <dbReference type="NCBI Taxonomy" id="588596"/>
    <lineage>
        <taxon>Eukaryota</taxon>
        <taxon>Fungi</taxon>
        <taxon>Fungi incertae sedis</taxon>
        <taxon>Mucoromycota</taxon>
        <taxon>Glomeromycotina</taxon>
        <taxon>Glomeromycetes</taxon>
        <taxon>Glomerales</taxon>
        <taxon>Glomeraceae</taxon>
        <taxon>Rhizophagus</taxon>
    </lineage>
</organism>
<comment type="caution">
    <text evidence="1">The sequence shown here is derived from an EMBL/GenBank/DDBJ whole genome shotgun (WGS) entry which is preliminary data.</text>
</comment>
<evidence type="ECO:0000313" key="1">
    <source>
        <dbReference type="EMBL" id="CAB5353759.1"/>
    </source>
</evidence>
<dbReference type="AlphaFoldDB" id="A0A915YZF6"/>
<evidence type="ECO:0000313" key="2">
    <source>
        <dbReference type="Proteomes" id="UP000684084"/>
    </source>
</evidence>
<name>A0A915YZF6_9GLOM</name>
<proteinExistence type="predicted"/>
<protein>
    <submittedName>
        <fullName evidence="1">Uncharacterized protein</fullName>
    </submittedName>
</protein>
<dbReference type="EMBL" id="CAGKOT010000009">
    <property type="protein sequence ID" value="CAB5353759.1"/>
    <property type="molecule type" value="Genomic_DNA"/>
</dbReference>